<organism evidence="1 2">
    <name type="scientific">Streptomyces coeruleorubidus</name>
    <dbReference type="NCBI Taxonomy" id="116188"/>
    <lineage>
        <taxon>Bacteria</taxon>
        <taxon>Bacillati</taxon>
        <taxon>Actinomycetota</taxon>
        <taxon>Actinomycetes</taxon>
        <taxon>Kitasatosporales</taxon>
        <taxon>Streptomycetaceae</taxon>
        <taxon>Streptomyces</taxon>
    </lineage>
</organism>
<proteinExistence type="predicted"/>
<dbReference type="Proteomes" id="UP000326598">
    <property type="component" value="Chromosome"/>
</dbReference>
<accession>A0A5J6HZV6</accession>
<evidence type="ECO:0008006" key="3">
    <source>
        <dbReference type="Google" id="ProtNLM"/>
    </source>
</evidence>
<dbReference type="EMBL" id="CP023694">
    <property type="protein sequence ID" value="QEV23961.1"/>
    <property type="molecule type" value="Genomic_DNA"/>
</dbReference>
<evidence type="ECO:0000313" key="2">
    <source>
        <dbReference type="Proteomes" id="UP000326598"/>
    </source>
</evidence>
<sequence>MASGCRDCKTCTMSWIARMGRHTLYFICLAWLIKPVFLKCCPQCKHMMGRHQRRRDGSFQD</sequence>
<evidence type="ECO:0000313" key="1">
    <source>
        <dbReference type="EMBL" id="QEV23961.1"/>
    </source>
</evidence>
<name>A0A5J6HZV6_STRC4</name>
<dbReference type="AlphaFoldDB" id="A0A5J6HZV6"/>
<protein>
    <recommendedName>
        <fullName evidence="3">LITAF domain-containing protein</fullName>
    </recommendedName>
</protein>
<gene>
    <name evidence="1" type="ORF">CP976_07250</name>
</gene>
<dbReference type="KEGG" id="scoe:CP976_07250"/>
<reference evidence="1 2" key="1">
    <citation type="submission" date="2017-09" db="EMBL/GenBank/DDBJ databases">
        <authorList>
            <person name="Lee N."/>
            <person name="Cho B.-K."/>
        </authorList>
    </citation>
    <scope>NUCLEOTIDE SEQUENCE [LARGE SCALE GENOMIC DNA]</scope>
    <source>
        <strain evidence="1 2">ATCC 13740</strain>
    </source>
</reference>